<gene>
    <name evidence="2" type="ORF">A3B85_02375</name>
</gene>
<evidence type="ECO:0000313" key="2">
    <source>
        <dbReference type="EMBL" id="OGI77610.1"/>
    </source>
</evidence>
<keyword evidence="1" id="KW-1133">Transmembrane helix</keyword>
<dbReference type="Proteomes" id="UP000178374">
    <property type="component" value="Unassembled WGS sequence"/>
</dbReference>
<comment type="caution">
    <text evidence="2">The sequence shown here is derived from an EMBL/GenBank/DDBJ whole genome shotgun (WGS) entry which is preliminary data.</text>
</comment>
<reference evidence="2 3" key="1">
    <citation type="journal article" date="2016" name="Nat. Commun.">
        <title>Thousands of microbial genomes shed light on interconnected biogeochemical processes in an aquifer system.</title>
        <authorList>
            <person name="Anantharaman K."/>
            <person name="Brown C.T."/>
            <person name="Hug L.A."/>
            <person name="Sharon I."/>
            <person name="Castelle C.J."/>
            <person name="Probst A.J."/>
            <person name="Thomas B.C."/>
            <person name="Singh A."/>
            <person name="Wilkins M.J."/>
            <person name="Karaoz U."/>
            <person name="Brodie E.L."/>
            <person name="Williams K.H."/>
            <person name="Hubbard S.S."/>
            <person name="Banfield J.F."/>
        </authorList>
    </citation>
    <scope>NUCLEOTIDE SEQUENCE [LARGE SCALE GENOMIC DNA]</scope>
</reference>
<accession>A0A1F6W6R0</accession>
<keyword evidence="1" id="KW-0812">Transmembrane</keyword>
<feature type="transmembrane region" description="Helical" evidence="1">
    <location>
        <begin position="173"/>
        <end position="191"/>
    </location>
</feature>
<evidence type="ECO:0000313" key="3">
    <source>
        <dbReference type="Proteomes" id="UP000178374"/>
    </source>
</evidence>
<dbReference type="EMBL" id="MFUA01000005">
    <property type="protein sequence ID" value="OGI77610.1"/>
    <property type="molecule type" value="Genomic_DNA"/>
</dbReference>
<organism evidence="2 3">
    <name type="scientific">Candidatus Nomurabacteria bacterium RIFCSPHIGHO2_02_FULL_37_13</name>
    <dbReference type="NCBI Taxonomy" id="1801750"/>
    <lineage>
        <taxon>Bacteria</taxon>
        <taxon>Candidatus Nomuraibacteriota</taxon>
    </lineage>
</organism>
<feature type="transmembrane region" description="Helical" evidence="1">
    <location>
        <begin position="29"/>
        <end position="50"/>
    </location>
</feature>
<protein>
    <submittedName>
        <fullName evidence="2">Uncharacterized protein</fullName>
    </submittedName>
</protein>
<feature type="transmembrane region" description="Helical" evidence="1">
    <location>
        <begin position="62"/>
        <end position="82"/>
    </location>
</feature>
<dbReference type="STRING" id="1801750.A3B85_02375"/>
<dbReference type="AlphaFoldDB" id="A0A1F6W6R0"/>
<keyword evidence="1" id="KW-0472">Membrane</keyword>
<name>A0A1F6W6R0_9BACT</name>
<sequence length="192" mass="22409">MSDYFKELMEKHAKLDRDIDRIRVSARDAIHKITILSSGIVAFSVTLVSLDFLNTKIDLQTLYYSWLLFLLTIALGFLILILEPRIEHAKRWRSFLSYSNASPEEMKNVSFTQSVKVNLVLLKCLLRPENIYLDELPEPGDEKIRRERGILSLVLVHRLAIFRQLILFWTENIFFVLFIASLTVFISSFNLN</sequence>
<proteinExistence type="predicted"/>
<evidence type="ECO:0000256" key="1">
    <source>
        <dbReference type="SAM" id="Phobius"/>
    </source>
</evidence>